<organism evidence="2 3">
    <name type="scientific">Mycena maculata</name>
    <dbReference type="NCBI Taxonomy" id="230809"/>
    <lineage>
        <taxon>Eukaryota</taxon>
        <taxon>Fungi</taxon>
        <taxon>Dikarya</taxon>
        <taxon>Basidiomycota</taxon>
        <taxon>Agaricomycotina</taxon>
        <taxon>Agaricomycetes</taxon>
        <taxon>Agaricomycetidae</taxon>
        <taxon>Agaricales</taxon>
        <taxon>Marasmiineae</taxon>
        <taxon>Mycenaceae</taxon>
        <taxon>Mycena</taxon>
    </lineage>
</organism>
<evidence type="ECO:0000313" key="3">
    <source>
        <dbReference type="Proteomes" id="UP001215280"/>
    </source>
</evidence>
<dbReference type="Proteomes" id="UP001215280">
    <property type="component" value="Unassembled WGS sequence"/>
</dbReference>
<sequence length="694" mass="77130">MNRDDDNWIVDKYDNTKTYDRKSYGYWTGDVRRATYVHPLGASLTSPPPPFTGFGEPGELPGRQSGTDAGPGPERDINVRPVDTTCTTDTSASSSDGRSRNYYEPPAYQEERLHQEVYSSMHRSRDGGSRYKYGYRDDRDLDERDRIRDTRRTYINNDRTHARDAQWARNHGMAPHSPYPPASVRDARCNDADKRRVESPDLSLAPRGRDGHPLSPWALLRLDSEYEVSDDSEEEDPDYIAEEEKRIERARVRPRSANSQPPALRTRDSRLEAWEFRDMSSILQARNLAGWIAVAQTGAYEKMGQIINHASARPLDFRSEGDAYIIRNQKELERTYWTAATGGPRLPRAVRHPNTSDRRTDPNAREMHVDDEGPRQGPFTFGSTQPIRQPNLNAAPNAPLTVGLMGTNAAGTLVIASITRVYLGASEPDPKDVHHAFSFHRRPNTRNSTQDGMRYYSGVTSLGWPHGFLTEGGKVPSGAFGERPRRGDMRGYHTHVALGPVSTRKASHQSHLWYCAAHGLFSIGGLFAYIVTTGGYERNVLPMDHFAGPADNVSFGMVAAWYYCHGVFPGTQDVEELEAFSCARRNIMAKIPNLDNTSWNDVPRSYAEAIECIVPPWSEIQNSLLADALLAFPAPTEMDIDMGINGSAHAPGSVNPTTGLKGTMSSSGIIIVEDPVDGFPPPPPDSPSSQNAES</sequence>
<comment type="caution">
    <text evidence="2">The sequence shown here is derived from an EMBL/GenBank/DDBJ whole genome shotgun (WGS) entry which is preliminary data.</text>
</comment>
<proteinExistence type="predicted"/>
<dbReference type="AlphaFoldDB" id="A0AAD7MKL7"/>
<name>A0AAD7MKL7_9AGAR</name>
<gene>
    <name evidence="2" type="ORF">DFH07DRAFT_972423</name>
</gene>
<feature type="region of interest" description="Disordered" evidence="1">
    <location>
        <begin position="41"/>
        <end position="136"/>
    </location>
</feature>
<feature type="region of interest" description="Disordered" evidence="1">
    <location>
        <begin position="343"/>
        <end position="389"/>
    </location>
</feature>
<evidence type="ECO:0000313" key="2">
    <source>
        <dbReference type="EMBL" id="KAJ7721080.1"/>
    </source>
</evidence>
<feature type="compositionally biased region" description="Low complexity" evidence="1">
    <location>
        <begin position="83"/>
        <end position="96"/>
    </location>
</feature>
<feature type="region of interest" description="Disordered" evidence="1">
    <location>
        <begin position="162"/>
        <end position="187"/>
    </location>
</feature>
<evidence type="ECO:0000256" key="1">
    <source>
        <dbReference type="SAM" id="MobiDB-lite"/>
    </source>
</evidence>
<feature type="compositionally biased region" description="Low complexity" evidence="1">
    <location>
        <begin position="52"/>
        <end position="62"/>
    </location>
</feature>
<dbReference type="EMBL" id="JARJLG010000272">
    <property type="protein sequence ID" value="KAJ7721080.1"/>
    <property type="molecule type" value="Genomic_DNA"/>
</dbReference>
<reference evidence="2" key="1">
    <citation type="submission" date="2023-03" db="EMBL/GenBank/DDBJ databases">
        <title>Massive genome expansion in bonnet fungi (Mycena s.s.) driven by repeated elements and novel gene families across ecological guilds.</title>
        <authorList>
            <consortium name="Lawrence Berkeley National Laboratory"/>
            <person name="Harder C.B."/>
            <person name="Miyauchi S."/>
            <person name="Viragh M."/>
            <person name="Kuo A."/>
            <person name="Thoen E."/>
            <person name="Andreopoulos B."/>
            <person name="Lu D."/>
            <person name="Skrede I."/>
            <person name="Drula E."/>
            <person name="Henrissat B."/>
            <person name="Morin E."/>
            <person name="Kohler A."/>
            <person name="Barry K."/>
            <person name="LaButti K."/>
            <person name="Morin E."/>
            <person name="Salamov A."/>
            <person name="Lipzen A."/>
            <person name="Mereny Z."/>
            <person name="Hegedus B."/>
            <person name="Baldrian P."/>
            <person name="Stursova M."/>
            <person name="Weitz H."/>
            <person name="Taylor A."/>
            <person name="Grigoriev I.V."/>
            <person name="Nagy L.G."/>
            <person name="Martin F."/>
            <person name="Kauserud H."/>
        </authorList>
    </citation>
    <scope>NUCLEOTIDE SEQUENCE</scope>
    <source>
        <strain evidence="2">CBHHK188m</strain>
    </source>
</reference>
<keyword evidence="3" id="KW-1185">Reference proteome</keyword>
<protein>
    <submittedName>
        <fullName evidence="2">Uncharacterized protein</fullName>
    </submittedName>
</protein>
<feature type="compositionally biased region" description="Basic and acidic residues" evidence="1">
    <location>
        <begin position="354"/>
        <end position="374"/>
    </location>
</feature>
<feature type="compositionally biased region" description="Basic and acidic residues" evidence="1">
    <location>
        <begin position="123"/>
        <end position="136"/>
    </location>
</feature>
<accession>A0AAD7MKL7</accession>
<feature type="region of interest" description="Disordered" evidence="1">
    <location>
        <begin position="674"/>
        <end position="694"/>
    </location>
</feature>